<dbReference type="Proteomes" id="UP000326396">
    <property type="component" value="Linkage Group LG2"/>
</dbReference>
<protein>
    <submittedName>
        <fullName evidence="1">Uncharacterized protein</fullName>
    </submittedName>
</protein>
<organism evidence="1 2">
    <name type="scientific">Mikania micrantha</name>
    <name type="common">bitter vine</name>
    <dbReference type="NCBI Taxonomy" id="192012"/>
    <lineage>
        <taxon>Eukaryota</taxon>
        <taxon>Viridiplantae</taxon>
        <taxon>Streptophyta</taxon>
        <taxon>Embryophyta</taxon>
        <taxon>Tracheophyta</taxon>
        <taxon>Spermatophyta</taxon>
        <taxon>Magnoliopsida</taxon>
        <taxon>eudicotyledons</taxon>
        <taxon>Gunneridae</taxon>
        <taxon>Pentapetalae</taxon>
        <taxon>asterids</taxon>
        <taxon>campanulids</taxon>
        <taxon>Asterales</taxon>
        <taxon>Asteraceae</taxon>
        <taxon>Asteroideae</taxon>
        <taxon>Heliantheae alliance</taxon>
        <taxon>Eupatorieae</taxon>
        <taxon>Mikania</taxon>
    </lineage>
</organism>
<sequence length="88" mass="9485">MVPMYSIRVVKVENARVGVQSLVCELKDVLAGSNWMSKIIPGDEAVVECQVVEEVELCGTLKDVAIAAGKAKKLSARKAWQAKKGEAI</sequence>
<name>A0A5N6NF47_9ASTR</name>
<gene>
    <name evidence="1" type="ORF">E3N88_23511</name>
</gene>
<proteinExistence type="predicted"/>
<dbReference type="EMBL" id="SZYD01000012">
    <property type="protein sequence ID" value="KAD4585910.1"/>
    <property type="molecule type" value="Genomic_DNA"/>
</dbReference>
<comment type="caution">
    <text evidence="1">The sequence shown here is derived from an EMBL/GenBank/DDBJ whole genome shotgun (WGS) entry which is preliminary data.</text>
</comment>
<dbReference type="AlphaFoldDB" id="A0A5N6NF47"/>
<keyword evidence="2" id="KW-1185">Reference proteome</keyword>
<evidence type="ECO:0000313" key="1">
    <source>
        <dbReference type="EMBL" id="KAD4585910.1"/>
    </source>
</evidence>
<accession>A0A5N6NF47</accession>
<reference evidence="1 2" key="1">
    <citation type="submission" date="2019-05" db="EMBL/GenBank/DDBJ databases">
        <title>Mikania micrantha, genome provides insights into the molecular mechanism of rapid growth.</title>
        <authorList>
            <person name="Liu B."/>
        </authorList>
    </citation>
    <scope>NUCLEOTIDE SEQUENCE [LARGE SCALE GENOMIC DNA]</scope>
    <source>
        <strain evidence="1">NLD-2019</strain>
        <tissue evidence="1">Leaf</tissue>
    </source>
</reference>
<evidence type="ECO:0000313" key="2">
    <source>
        <dbReference type="Proteomes" id="UP000326396"/>
    </source>
</evidence>